<keyword evidence="3" id="KW-1185">Reference proteome</keyword>
<accession>A0ABT5BG24</accession>
<dbReference type="EMBL" id="JAQNDN010000019">
    <property type="protein sequence ID" value="MDC0672565.1"/>
    <property type="molecule type" value="Genomic_DNA"/>
</dbReference>
<protein>
    <submittedName>
        <fullName evidence="2">Uncharacterized protein</fullName>
    </submittedName>
</protein>
<comment type="caution">
    <text evidence="2">The sequence shown here is derived from an EMBL/GenBank/DDBJ whole genome shotgun (WGS) entry which is preliminary data.</text>
</comment>
<organism evidence="2 3">
    <name type="scientific">Nannocystis radixulma</name>
    <dbReference type="NCBI Taxonomy" id="2995305"/>
    <lineage>
        <taxon>Bacteria</taxon>
        <taxon>Pseudomonadati</taxon>
        <taxon>Myxococcota</taxon>
        <taxon>Polyangia</taxon>
        <taxon>Nannocystales</taxon>
        <taxon>Nannocystaceae</taxon>
        <taxon>Nannocystis</taxon>
    </lineage>
</organism>
<feature type="chain" id="PRO_5045288859" evidence="1">
    <location>
        <begin position="19"/>
        <end position="162"/>
    </location>
</feature>
<sequence length="162" mass="17586">MNTLLTLALALFALPACDAGDVQLDERASIAEKLEVDLEDKLNPDGEFYPWEPGEREAAVAEAAEYNALLPEGLDLGESFPEGDEQELSRLSLASGEDDGVERAICPLELIEPCIDSWAICAVRCCDGALFKTAQACGNCGAWSIGACAAHDTRRRVRWEWP</sequence>
<reference evidence="2 3" key="1">
    <citation type="submission" date="2022-11" db="EMBL/GenBank/DDBJ databases">
        <title>Minimal conservation of predation-associated metabolite biosynthetic gene clusters underscores biosynthetic potential of Myxococcota including descriptions for ten novel species: Archangium lansinium sp. nov., Myxococcus landrumus sp. nov., Nannocystis bai.</title>
        <authorList>
            <person name="Ahearne A."/>
            <person name="Stevens C."/>
            <person name="Dowd S."/>
        </authorList>
    </citation>
    <scope>NUCLEOTIDE SEQUENCE [LARGE SCALE GENOMIC DNA]</scope>
    <source>
        <strain evidence="2 3">NCELM</strain>
    </source>
</reference>
<evidence type="ECO:0000313" key="3">
    <source>
        <dbReference type="Proteomes" id="UP001217838"/>
    </source>
</evidence>
<gene>
    <name evidence="2" type="ORF">POL58_32745</name>
</gene>
<name>A0ABT5BG24_9BACT</name>
<feature type="signal peptide" evidence="1">
    <location>
        <begin position="1"/>
        <end position="18"/>
    </location>
</feature>
<keyword evidence="1" id="KW-0732">Signal</keyword>
<evidence type="ECO:0000256" key="1">
    <source>
        <dbReference type="SAM" id="SignalP"/>
    </source>
</evidence>
<dbReference type="RefSeq" id="WP_272004418.1">
    <property type="nucleotide sequence ID" value="NZ_JAQNDN010000019.1"/>
</dbReference>
<evidence type="ECO:0000313" key="2">
    <source>
        <dbReference type="EMBL" id="MDC0672565.1"/>
    </source>
</evidence>
<proteinExistence type="predicted"/>
<dbReference type="Proteomes" id="UP001217838">
    <property type="component" value="Unassembled WGS sequence"/>
</dbReference>